<dbReference type="SUPFAM" id="SSF52540">
    <property type="entry name" value="P-loop containing nucleoside triphosphate hydrolases"/>
    <property type="match status" value="1"/>
</dbReference>
<feature type="compositionally biased region" description="Pro residues" evidence="8">
    <location>
        <begin position="55"/>
        <end position="67"/>
    </location>
</feature>
<dbReference type="EMBL" id="LSRQ01004221">
    <property type="protein sequence ID" value="OAY69821.1"/>
    <property type="molecule type" value="Genomic_DNA"/>
</dbReference>
<name>A0A199UYX3_ANACO</name>
<feature type="region of interest" description="Disordered" evidence="8">
    <location>
        <begin position="229"/>
        <end position="265"/>
    </location>
</feature>
<feature type="compositionally biased region" description="Polar residues" evidence="8">
    <location>
        <begin position="248"/>
        <end position="258"/>
    </location>
</feature>
<feature type="short sequence motif" description="Q motif" evidence="7">
    <location>
        <begin position="469"/>
        <end position="497"/>
    </location>
</feature>
<dbReference type="CDD" id="cd00201">
    <property type="entry name" value="WW"/>
    <property type="match status" value="1"/>
</dbReference>
<dbReference type="Gene3D" id="2.20.70.10">
    <property type="match status" value="1"/>
</dbReference>
<feature type="region of interest" description="Disordered" evidence="8">
    <location>
        <begin position="1"/>
        <end position="27"/>
    </location>
</feature>
<evidence type="ECO:0000256" key="3">
    <source>
        <dbReference type="ARBA" id="ARBA00022801"/>
    </source>
</evidence>
<dbReference type="AlphaFoldDB" id="A0A199UYX3"/>
<dbReference type="GO" id="GO:0016787">
    <property type="term" value="F:hydrolase activity"/>
    <property type="evidence" value="ECO:0007669"/>
    <property type="project" value="UniProtKB-KW"/>
</dbReference>
<dbReference type="EC" id="3.6.4.13" evidence="1"/>
<dbReference type="GO" id="GO:0003724">
    <property type="term" value="F:RNA helicase activity"/>
    <property type="evidence" value="ECO:0007669"/>
    <property type="project" value="UniProtKB-EC"/>
</dbReference>
<sequence length="1002" mass="108903">MATTGAAADSLGPRFGPEDPTLPKPWKGLIDGSTGLLYYWNPDTNVTQYERPAGSAPPLPSGPPPSATTPNLASTSLMPTVPSNSVVSQQTTPQTVQAGQKMQANQLMQQQQPQQMSQQAPNQQPQQMPYQVPNQQIAQPRNEQYPHMQMPYQHMSYLQGQFIPPPQQGLQFSYHPGPQTNYNQGQPQQVPQIPVIQQTQEPQNMHRHDQQPQTSQIPPQAHFQQGLQAHYHHGQQPGLQSAHVAGQQGPTSKVSPASFSKMEEVAVQQGKQAGVQLPMAQQGGIISSGHQQPGGMPSINISPVGVHSLQPNRQFAEASPYRQQQMSGRAVPSHVEQSPVRPPMGLNMGYNEDRNERVGNDFYSSSRFEGPKMVPQQPKLAPLPIPQNPPDMRSGPPYTSPGHAGGLNTVPPHAMPNIYNPAAFPNAAPLRPPSRMLGLPDFANMSAADAYRQHHEVTATGDDVPAPFMTFEETGFPPEILRELHLAGFSHPTPIQAQTWPVALQNRDIVAIAKTGSGKTLGYLIPAFIHLRRCRNNPKIGPTVLVLAPTRELATQIQDEAIKFGRSSRFSCTCLYGGAPKGPQLKEIERGADIIVATPGRLNDIVEMKKISFHQVSFLVLDEADRMLDMGFEPQIRKIVNEIPPRRQTLMYTATWPKEVRKIAGDLLRTPVQVNIGSVNELVANKSITQFVEVVAPMDKQRRLEQILRSQERGSKIIIFCSTKRLCDQLARSMGRAFGAAAIHGDKSQGERDHVLHQFRTGKAPILVATDVAARGLDIKDIRVVINYDFPTGIEDYVHRIGRTGRAGATGVSYTFFSDQDWKYAADLIKVLEGANQRVPPEIREMAARGGPPIPREPRGGGGRGPSRWDSGEGGGRGMRDGRSHTPRRRSLFDVLPSSDHDNTLPAAAAAAAAATSAAGAVNPSSEPPMSSEFEALPAVEIEPLTLPSTGDMSPTPPPVPDGESLHGNETADQLPGPDGNGIPSFTAEAAPPSDQNQTPDN</sequence>
<dbReference type="PANTHER" id="PTHR47958">
    <property type="entry name" value="ATP-DEPENDENT RNA HELICASE DBP3"/>
    <property type="match status" value="1"/>
</dbReference>
<feature type="domain" description="Helicase ATP-binding" evidence="10">
    <location>
        <begin position="500"/>
        <end position="674"/>
    </location>
</feature>
<dbReference type="STRING" id="4615.A0A199UYX3"/>
<proteinExistence type="predicted"/>
<dbReference type="SMART" id="SM00456">
    <property type="entry name" value="WW"/>
    <property type="match status" value="1"/>
</dbReference>
<evidence type="ECO:0000259" key="9">
    <source>
        <dbReference type="PROSITE" id="PS50020"/>
    </source>
</evidence>
<dbReference type="CDD" id="cd18787">
    <property type="entry name" value="SF2_C_DEAD"/>
    <property type="match status" value="1"/>
</dbReference>
<evidence type="ECO:0000256" key="4">
    <source>
        <dbReference type="ARBA" id="ARBA00022806"/>
    </source>
</evidence>
<dbReference type="PROSITE" id="PS51192">
    <property type="entry name" value="HELICASE_ATP_BIND_1"/>
    <property type="match status" value="1"/>
</dbReference>
<dbReference type="InterPro" id="IPR001202">
    <property type="entry name" value="WW_dom"/>
</dbReference>
<dbReference type="InterPro" id="IPR011545">
    <property type="entry name" value="DEAD/DEAH_box_helicase_dom"/>
</dbReference>
<dbReference type="Gene3D" id="3.40.50.300">
    <property type="entry name" value="P-loop containing nucleotide triphosphate hydrolases"/>
    <property type="match status" value="2"/>
</dbReference>
<dbReference type="SMART" id="SM00487">
    <property type="entry name" value="DEXDc"/>
    <property type="match status" value="1"/>
</dbReference>
<dbReference type="Pfam" id="PF00271">
    <property type="entry name" value="Helicase_C"/>
    <property type="match status" value="1"/>
</dbReference>
<dbReference type="FunFam" id="3.40.50.300:FF:000008">
    <property type="entry name" value="ATP-dependent RNA helicase RhlB"/>
    <property type="match status" value="1"/>
</dbReference>
<dbReference type="InterPro" id="IPR000629">
    <property type="entry name" value="RNA-helicase_DEAD-box_CS"/>
</dbReference>
<evidence type="ECO:0000259" key="11">
    <source>
        <dbReference type="PROSITE" id="PS51194"/>
    </source>
</evidence>
<feature type="region of interest" description="Disordered" evidence="8">
    <location>
        <begin position="198"/>
        <end position="217"/>
    </location>
</feature>
<evidence type="ECO:0000256" key="2">
    <source>
        <dbReference type="ARBA" id="ARBA00022741"/>
    </source>
</evidence>
<evidence type="ECO:0000259" key="12">
    <source>
        <dbReference type="PROSITE" id="PS51195"/>
    </source>
</evidence>
<evidence type="ECO:0000256" key="6">
    <source>
        <dbReference type="ARBA" id="ARBA00022884"/>
    </source>
</evidence>
<dbReference type="InterPro" id="IPR001650">
    <property type="entry name" value="Helicase_C-like"/>
</dbReference>
<organism evidence="13 14">
    <name type="scientific">Ananas comosus</name>
    <name type="common">Pineapple</name>
    <name type="synonym">Ananas ananas</name>
    <dbReference type="NCBI Taxonomy" id="4615"/>
    <lineage>
        <taxon>Eukaryota</taxon>
        <taxon>Viridiplantae</taxon>
        <taxon>Streptophyta</taxon>
        <taxon>Embryophyta</taxon>
        <taxon>Tracheophyta</taxon>
        <taxon>Spermatophyta</taxon>
        <taxon>Magnoliopsida</taxon>
        <taxon>Liliopsida</taxon>
        <taxon>Poales</taxon>
        <taxon>Bromeliaceae</taxon>
        <taxon>Bromelioideae</taxon>
        <taxon>Ananas</taxon>
    </lineage>
</organism>
<feature type="compositionally biased region" description="Low complexity" evidence="8">
    <location>
        <begin position="83"/>
        <end position="127"/>
    </location>
</feature>
<feature type="region of interest" description="Disordered" evidence="8">
    <location>
        <begin position="941"/>
        <end position="1002"/>
    </location>
</feature>
<feature type="domain" description="Helicase C-terminal" evidence="11">
    <location>
        <begin position="703"/>
        <end position="847"/>
    </location>
</feature>
<dbReference type="Pfam" id="PF00270">
    <property type="entry name" value="DEAD"/>
    <property type="match status" value="1"/>
</dbReference>
<dbReference type="SUPFAM" id="SSF51045">
    <property type="entry name" value="WW domain"/>
    <property type="match status" value="1"/>
</dbReference>
<evidence type="ECO:0000313" key="14">
    <source>
        <dbReference type="Proteomes" id="UP000092600"/>
    </source>
</evidence>
<dbReference type="Proteomes" id="UP000092600">
    <property type="component" value="Unassembled WGS sequence"/>
</dbReference>
<dbReference type="InterPro" id="IPR036020">
    <property type="entry name" value="WW_dom_sf"/>
</dbReference>
<dbReference type="InterPro" id="IPR014001">
    <property type="entry name" value="Helicase_ATP-bd"/>
</dbReference>
<dbReference type="PROSITE" id="PS00039">
    <property type="entry name" value="DEAD_ATP_HELICASE"/>
    <property type="match status" value="1"/>
</dbReference>
<feature type="region of interest" description="Disordered" evidence="8">
    <location>
        <begin position="842"/>
        <end position="888"/>
    </location>
</feature>
<evidence type="ECO:0000256" key="7">
    <source>
        <dbReference type="PROSITE-ProRule" id="PRU00552"/>
    </source>
</evidence>
<feature type="region of interest" description="Disordered" evidence="8">
    <location>
        <begin position="160"/>
        <end position="189"/>
    </location>
</feature>
<keyword evidence="5" id="KW-0067">ATP-binding</keyword>
<evidence type="ECO:0000259" key="10">
    <source>
        <dbReference type="PROSITE" id="PS51192"/>
    </source>
</evidence>
<dbReference type="SMART" id="SM00490">
    <property type="entry name" value="HELICc"/>
    <property type="match status" value="1"/>
</dbReference>
<dbReference type="PROSITE" id="PS51194">
    <property type="entry name" value="HELICASE_CTER"/>
    <property type="match status" value="1"/>
</dbReference>
<gene>
    <name evidence="13" type="ORF">ACMD2_04739</name>
</gene>
<evidence type="ECO:0000313" key="13">
    <source>
        <dbReference type="EMBL" id="OAY69821.1"/>
    </source>
</evidence>
<evidence type="ECO:0000256" key="8">
    <source>
        <dbReference type="SAM" id="MobiDB-lite"/>
    </source>
</evidence>
<feature type="region of interest" description="Disordered" evidence="8">
    <location>
        <begin position="284"/>
        <end position="343"/>
    </location>
</feature>
<protein>
    <recommendedName>
        <fullName evidence="1">RNA helicase</fullName>
        <ecNumber evidence="1">3.6.4.13</ecNumber>
    </recommendedName>
</protein>
<evidence type="ECO:0000256" key="1">
    <source>
        <dbReference type="ARBA" id="ARBA00012552"/>
    </source>
</evidence>
<feature type="region of interest" description="Disordered" evidence="8">
    <location>
        <begin position="46"/>
        <end position="127"/>
    </location>
</feature>
<dbReference type="GO" id="GO:0005524">
    <property type="term" value="F:ATP binding"/>
    <property type="evidence" value="ECO:0007669"/>
    <property type="project" value="UniProtKB-KW"/>
</dbReference>
<feature type="compositionally biased region" description="Low complexity" evidence="8">
    <location>
        <begin position="284"/>
        <end position="295"/>
    </location>
</feature>
<dbReference type="GO" id="GO:0003723">
    <property type="term" value="F:RNA binding"/>
    <property type="evidence" value="ECO:0007669"/>
    <property type="project" value="UniProtKB-KW"/>
</dbReference>
<dbReference type="Pfam" id="PF00397">
    <property type="entry name" value="WW"/>
    <property type="match status" value="1"/>
</dbReference>
<keyword evidence="2" id="KW-0547">Nucleotide-binding</keyword>
<accession>A0A199UYX3</accession>
<dbReference type="PROSITE" id="PS51195">
    <property type="entry name" value="Q_MOTIF"/>
    <property type="match status" value="1"/>
</dbReference>
<keyword evidence="6" id="KW-0694">RNA-binding</keyword>
<evidence type="ECO:0000256" key="5">
    <source>
        <dbReference type="ARBA" id="ARBA00022840"/>
    </source>
</evidence>
<dbReference type="PROSITE" id="PS50020">
    <property type="entry name" value="WW_DOMAIN_2"/>
    <property type="match status" value="1"/>
</dbReference>
<reference evidence="13 14" key="1">
    <citation type="journal article" date="2016" name="DNA Res.">
        <title>The draft genome of MD-2 pineapple using hybrid error correction of long reads.</title>
        <authorList>
            <person name="Redwan R.M."/>
            <person name="Saidin A."/>
            <person name="Kumar S.V."/>
        </authorList>
    </citation>
    <scope>NUCLEOTIDE SEQUENCE [LARGE SCALE GENOMIC DNA]</scope>
    <source>
        <strain evidence="14">cv. MD2</strain>
        <tissue evidence="13">Leaf</tissue>
    </source>
</reference>
<keyword evidence="4 13" id="KW-0347">Helicase</keyword>
<feature type="compositionally biased region" description="Polar residues" evidence="8">
    <location>
        <begin position="71"/>
        <end position="82"/>
    </location>
</feature>
<feature type="domain" description="WW" evidence="9">
    <location>
        <begin position="20"/>
        <end position="54"/>
    </location>
</feature>
<keyword evidence="3" id="KW-0378">Hydrolase</keyword>
<dbReference type="FunFam" id="3.40.50.300:FF:000079">
    <property type="entry name" value="probable ATP-dependent RNA helicase DDX17"/>
    <property type="match status" value="1"/>
</dbReference>
<comment type="caution">
    <text evidence="13">The sequence shown here is derived from an EMBL/GenBank/DDBJ whole genome shotgun (WGS) entry which is preliminary data.</text>
</comment>
<dbReference type="InterPro" id="IPR014014">
    <property type="entry name" value="RNA_helicase_DEAD_Q_motif"/>
</dbReference>
<dbReference type="PROSITE" id="PS01159">
    <property type="entry name" value="WW_DOMAIN_1"/>
    <property type="match status" value="1"/>
</dbReference>
<dbReference type="InterPro" id="IPR027417">
    <property type="entry name" value="P-loop_NTPase"/>
</dbReference>
<feature type="domain" description="DEAD-box RNA helicase Q" evidence="12">
    <location>
        <begin position="469"/>
        <end position="497"/>
    </location>
</feature>